<evidence type="ECO:0000313" key="2">
    <source>
        <dbReference type="Proteomes" id="UP000324222"/>
    </source>
</evidence>
<protein>
    <submittedName>
        <fullName evidence="1">Uncharacterized protein</fullName>
    </submittedName>
</protein>
<dbReference type="Proteomes" id="UP000324222">
    <property type="component" value="Unassembled WGS sequence"/>
</dbReference>
<keyword evidence="2" id="KW-1185">Reference proteome</keyword>
<accession>A0A5B7CY78</accession>
<proteinExistence type="predicted"/>
<evidence type="ECO:0000313" key="1">
    <source>
        <dbReference type="EMBL" id="MPC14319.1"/>
    </source>
</evidence>
<dbReference type="AlphaFoldDB" id="A0A5B7CY78"/>
<organism evidence="1 2">
    <name type="scientific">Portunus trituberculatus</name>
    <name type="common">Swimming crab</name>
    <name type="synonym">Neptunus trituberculatus</name>
    <dbReference type="NCBI Taxonomy" id="210409"/>
    <lineage>
        <taxon>Eukaryota</taxon>
        <taxon>Metazoa</taxon>
        <taxon>Ecdysozoa</taxon>
        <taxon>Arthropoda</taxon>
        <taxon>Crustacea</taxon>
        <taxon>Multicrustacea</taxon>
        <taxon>Malacostraca</taxon>
        <taxon>Eumalacostraca</taxon>
        <taxon>Eucarida</taxon>
        <taxon>Decapoda</taxon>
        <taxon>Pleocyemata</taxon>
        <taxon>Brachyura</taxon>
        <taxon>Eubrachyura</taxon>
        <taxon>Portunoidea</taxon>
        <taxon>Portunidae</taxon>
        <taxon>Portuninae</taxon>
        <taxon>Portunus</taxon>
    </lineage>
</organism>
<sequence length="61" mass="6877">MYIEQRLRFPEGSDVVVAMEQNHRHLAVMEPDPTAPGGVRLQFKGFMVNVLAYLAQGLNFS</sequence>
<comment type="caution">
    <text evidence="1">The sequence shown here is derived from an EMBL/GenBank/DDBJ whole genome shotgun (WGS) entry which is preliminary data.</text>
</comment>
<name>A0A5B7CY78_PORTR</name>
<dbReference type="EMBL" id="VSRR010000343">
    <property type="protein sequence ID" value="MPC14319.1"/>
    <property type="molecule type" value="Genomic_DNA"/>
</dbReference>
<dbReference type="OrthoDB" id="6503370at2759"/>
<gene>
    <name evidence="1" type="ORF">E2C01_007082</name>
</gene>
<reference evidence="1 2" key="1">
    <citation type="submission" date="2019-05" db="EMBL/GenBank/DDBJ databases">
        <title>Another draft genome of Portunus trituberculatus and its Hox gene families provides insights of decapod evolution.</title>
        <authorList>
            <person name="Jeong J.-H."/>
            <person name="Song I."/>
            <person name="Kim S."/>
            <person name="Choi T."/>
            <person name="Kim D."/>
            <person name="Ryu S."/>
            <person name="Kim W."/>
        </authorList>
    </citation>
    <scope>NUCLEOTIDE SEQUENCE [LARGE SCALE GENOMIC DNA]</scope>
    <source>
        <tissue evidence="1">Muscle</tissue>
    </source>
</reference>